<dbReference type="GO" id="GO:0051539">
    <property type="term" value="F:4 iron, 4 sulfur cluster binding"/>
    <property type="evidence" value="ECO:0007669"/>
    <property type="project" value="UniProtKB-KW"/>
</dbReference>
<evidence type="ECO:0000259" key="10">
    <source>
        <dbReference type="Pfam" id="PF01855"/>
    </source>
</evidence>
<dbReference type="Pfam" id="PF01558">
    <property type="entry name" value="POR"/>
    <property type="match status" value="1"/>
</dbReference>
<dbReference type="InterPro" id="IPR029061">
    <property type="entry name" value="THDP-binding"/>
</dbReference>
<evidence type="ECO:0000256" key="3">
    <source>
        <dbReference type="ARBA" id="ARBA00022485"/>
    </source>
</evidence>
<dbReference type="CDD" id="cd07034">
    <property type="entry name" value="TPP_PYR_PFOR_IOR-alpha_like"/>
    <property type="match status" value="1"/>
</dbReference>
<keyword evidence="12" id="KW-0670">Pyruvate</keyword>
<dbReference type="PANTHER" id="PTHR32154">
    <property type="entry name" value="PYRUVATE-FLAVODOXIN OXIDOREDUCTASE-RELATED"/>
    <property type="match status" value="1"/>
</dbReference>
<evidence type="ECO:0000256" key="2">
    <source>
        <dbReference type="ARBA" id="ARBA00022448"/>
    </source>
</evidence>
<dbReference type="GO" id="GO:0016903">
    <property type="term" value="F:oxidoreductase activity, acting on the aldehyde or oxo group of donors"/>
    <property type="evidence" value="ECO:0007669"/>
    <property type="project" value="InterPro"/>
</dbReference>
<feature type="domain" description="Pyruvate/ketoisovalerate oxidoreductase catalytic" evidence="9">
    <location>
        <begin position="434"/>
        <end position="525"/>
    </location>
</feature>
<gene>
    <name evidence="12" type="ORF">sS8_1218</name>
</gene>
<dbReference type="InterPro" id="IPR033412">
    <property type="entry name" value="PFOR_II"/>
</dbReference>
<accession>A0A250KNA3</accession>
<dbReference type="Proteomes" id="UP000266313">
    <property type="component" value="Chromosome"/>
</dbReference>
<dbReference type="InterPro" id="IPR002869">
    <property type="entry name" value="Pyrv_flavodox_OxRed_cen"/>
</dbReference>
<dbReference type="KEGG" id="mmai:sS8_1218"/>
<keyword evidence="3" id="KW-0004">4Fe-4S</keyword>
<feature type="domain" description="Pyruvate:ferredoxin oxidoreductase core" evidence="11">
    <location>
        <begin position="270"/>
        <end position="352"/>
    </location>
</feature>
<dbReference type="Gene3D" id="3.40.920.10">
    <property type="entry name" value="Pyruvate-ferredoxin oxidoreductase, PFOR, domain III"/>
    <property type="match status" value="1"/>
</dbReference>
<dbReference type="GO" id="GO:0006979">
    <property type="term" value="P:response to oxidative stress"/>
    <property type="evidence" value="ECO:0007669"/>
    <property type="project" value="TreeGrafter"/>
</dbReference>
<protein>
    <submittedName>
        <fullName evidence="12">Pyruvate oxidoreductase</fullName>
    </submittedName>
</protein>
<dbReference type="FunFam" id="3.40.50.970:FF:000012">
    <property type="entry name" value="Pyruvate:ferredoxin (Flavodoxin) oxidoreductase"/>
    <property type="match status" value="1"/>
</dbReference>
<keyword evidence="5" id="KW-0249">Electron transport</keyword>
<keyword evidence="8" id="KW-0411">Iron-sulfur</keyword>
<dbReference type="RefSeq" id="WP_408631164.1">
    <property type="nucleotide sequence ID" value="NZ_AP017928.1"/>
</dbReference>
<dbReference type="InterPro" id="IPR009014">
    <property type="entry name" value="Transketo_C/PFOR_II"/>
</dbReference>
<comment type="similarity">
    <text evidence="1">Belongs to the pyruvate:ferredoxin/flavodoxin oxidoreductase family.</text>
</comment>
<dbReference type="GO" id="GO:0046872">
    <property type="term" value="F:metal ion binding"/>
    <property type="evidence" value="ECO:0007669"/>
    <property type="project" value="UniProtKB-KW"/>
</dbReference>
<dbReference type="PANTHER" id="PTHR32154:SF0">
    <property type="entry name" value="PYRUVATE-FLAVODOXIN OXIDOREDUCTASE-RELATED"/>
    <property type="match status" value="1"/>
</dbReference>
<feature type="domain" description="Pyruvate flavodoxin/ferredoxin oxidoreductase pyrimidine binding" evidence="10">
    <location>
        <begin position="17"/>
        <end position="248"/>
    </location>
</feature>
<dbReference type="SUPFAM" id="SSF52518">
    <property type="entry name" value="Thiamin diphosphate-binding fold (THDP-binding)"/>
    <property type="match status" value="1"/>
</dbReference>
<dbReference type="SUPFAM" id="SSF53323">
    <property type="entry name" value="Pyruvate-ferredoxin oxidoreductase, PFOR, domain III"/>
    <property type="match status" value="1"/>
</dbReference>
<organism evidence="12 13">
    <name type="scientific">Methylocaldum marinum</name>
    <dbReference type="NCBI Taxonomy" id="1432792"/>
    <lineage>
        <taxon>Bacteria</taxon>
        <taxon>Pseudomonadati</taxon>
        <taxon>Pseudomonadota</taxon>
        <taxon>Gammaproteobacteria</taxon>
        <taxon>Methylococcales</taxon>
        <taxon>Methylococcaceae</taxon>
        <taxon>Methylocaldum</taxon>
    </lineage>
</organism>
<reference evidence="12 13" key="1">
    <citation type="submission" date="2016-12" db="EMBL/GenBank/DDBJ databases">
        <title>Genome sequencing of Methylocaldum marinum.</title>
        <authorList>
            <person name="Takeuchi M."/>
            <person name="Kamagata Y."/>
            <person name="Hiraoka S."/>
            <person name="Oshima K."/>
            <person name="Hattori M."/>
            <person name="Iwasaki W."/>
        </authorList>
    </citation>
    <scope>NUCLEOTIDE SEQUENCE [LARGE SCALE GENOMIC DNA]</scope>
    <source>
        <strain evidence="12 13">S8</strain>
    </source>
</reference>
<dbReference type="EMBL" id="AP017928">
    <property type="protein sequence ID" value="BBA33180.1"/>
    <property type="molecule type" value="Genomic_DNA"/>
</dbReference>
<dbReference type="AlphaFoldDB" id="A0A250KNA3"/>
<dbReference type="Pfam" id="PF17147">
    <property type="entry name" value="PFOR_II"/>
    <property type="match status" value="1"/>
</dbReference>
<keyword evidence="13" id="KW-1185">Reference proteome</keyword>
<evidence type="ECO:0000313" key="13">
    <source>
        <dbReference type="Proteomes" id="UP000266313"/>
    </source>
</evidence>
<evidence type="ECO:0000256" key="4">
    <source>
        <dbReference type="ARBA" id="ARBA00022723"/>
    </source>
</evidence>
<dbReference type="Gene3D" id="3.40.50.920">
    <property type="match status" value="1"/>
</dbReference>
<evidence type="ECO:0000256" key="7">
    <source>
        <dbReference type="ARBA" id="ARBA00023004"/>
    </source>
</evidence>
<evidence type="ECO:0000259" key="11">
    <source>
        <dbReference type="Pfam" id="PF17147"/>
    </source>
</evidence>
<dbReference type="InterPro" id="IPR050722">
    <property type="entry name" value="Pyruvate:ferred/Flavod_OxRd"/>
</dbReference>
<evidence type="ECO:0000256" key="8">
    <source>
        <dbReference type="ARBA" id="ARBA00023014"/>
    </source>
</evidence>
<evidence type="ECO:0000256" key="6">
    <source>
        <dbReference type="ARBA" id="ARBA00023002"/>
    </source>
</evidence>
<keyword evidence="4" id="KW-0479">Metal-binding</keyword>
<keyword evidence="7" id="KW-0408">Iron</keyword>
<keyword evidence="6" id="KW-0560">Oxidoreductase</keyword>
<dbReference type="SUPFAM" id="SSF52922">
    <property type="entry name" value="TK C-terminal domain-like"/>
    <property type="match status" value="1"/>
</dbReference>
<evidence type="ECO:0000256" key="5">
    <source>
        <dbReference type="ARBA" id="ARBA00022982"/>
    </source>
</evidence>
<dbReference type="InterPro" id="IPR002880">
    <property type="entry name" value="Pyrv_Fd/Flavodoxin_OxRdtase_N"/>
</dbReference>
<dbReference type="FunFam" id="3.40.50.920:FF:000007">
    <property type="entry name" value="Pyruvate:ferredoxin (Flavodoxin) oxidoreductase"/>
    <property type="match status" value="1"/>
</dbReference>
<proteinExistence type="inferred from homology"/>
<name>A0A250KNA3_9GAMM</name>
<sequence>MAKPKVITLDGNEAVAHVAYRVNEVCAIYPITPSSTMAELADQWVAEGKTNIFGEVPVVVEMQSEGGAAGAVHGALQTGALTTTFTASQGLLLMIPNMYKIAGELTPTVFHVAARSLAAQALSIFGDHSDVAAVRGTGFAQIASGSVQEAHDMALIAQAASLNSRIPFLHFFDGFRTSHEINKIVLLSDDEIRAMIDEETVRAHRARALNPDNPFIRGTAQNPDVYFQGRETVNPYYARLPSLVRKTMDRFGELTGRRYRLFEYHGDPEAERVAVIMGSGAHTLRQTVNFLARQGEKVGVVQVRLCLPFSVEHFLAALPSTTKAIAVLDRLKSPGALGEPLYTDVVAALAEAEFSGLLPAGKRPEIVGGRYGLSSKEFNPAMAKAVLDELKKERPKNGFTVGIVDDVSHTSLDVDPGFDIEPDGVVRAVFFGLGADGTVGANKNSIKIIGESTDLHAQGYFVYDSKKSGSRTTSHVRFGPEPIESPYLIESANFIGCHQFSFIEKLDVLAKAKHGAVLLLNSRKRSAVPGLVVAVANG</sequence>
<dbReference type="Gene3D" id="3.40.50.970">
    <property type="match status" value="1"/>
</dbReference>
<dbReference type="Pfam" id="PF01855">
    <property type="entry name" value="POR_N"/>
    <property type="match status" value="1"/>
</dbReference>
<evidence type="ECO:0000259" key="9">
    <source>
        <dbReference type="Pfam" id="PF01558"/>
    </source>
</evidence>
<dbReference type="InterPro" id="IPR019752">
    <property type="entry name" value="Pyrv/ketoisovalerate_OxRed_cat"/>
</dbReference>
<keyword evidence="2" id="KW-0813">Transport</keyword>
<evidence type="ECO:0000256" key="1">
    <source>
        <dbReference type="ARBA" id="ARBA00009032"/>
    </source>
</evidence>
<evidence type="ECO:0000313" key="12">
    <source>
        <dbReference type="EMBL" id="BBA33180.1"/>
    </source>
</evidence>